<evidence type="ECO:0000256" key="1">
    <source>
        <dbReference type="ARBA" id="ARBA00001255"/>
    </source>
</evidence>
<evidence type="ECO:0000256" key="7">
    <source>
        <dbReference type="ARBA" id="ARBA00022801"/>
    </source>
</evidence>
<evidence type="ECO:0000256" key="2">
    <source>
        <dbReference type="ARBA" id="ARBA00004613"/>
    </source>
</evidence>
<evidence type="ECO:0000256" key="11">
    <source>
        <dbReference type="RuleBase" id="RU361168"/>
    </source>
</evidence>
<dbReference type="PRINTS" id="PR00740">
    <property type="entry name" value="GLHYDRLASE27"/>
</dbReference>
<evidence type="ECO:0000256" key="8">
    <source>
        <dbReference type="ARBA" id="ARBA00023157"/>
    </source>
</evidence>
<name>A0A2N5US34_9BASI</name>
<proteinExistence type="inferred from homology"/>
<evidence type="ECO:0000256" key="10">
    <source>
        <dbReference type="ARBA" id="ARBA00023295"/>
    </source>
</evidence>
<dbReference type="CDD" id="cd14792">
    <property type="entry name" value="GH27"/>
    <property type="match status" value="1"/>
</dbReference>
<keyword evidence="9" id="KW-0325">Glycoprotein</keyword>
<dbReference type="AlphaFoldDB" id="A0A2N5US34"/>
<dbReference type="FunFam" id="3.20.20.70:FF:000202">
    <property type="entry name" value="Alpha-galactosidase"/>
    <property type="match status" value="1"/>
</dbReference>
<dbReference type="InterPro" id="IPR013785">
    <property type="entry name" value="Aldolase_TIM"/>
</dbReference>
<evidence type="ECO:0000256" key="6">
    <source>
        <dbReference type="ARBA" id="ARBA00022729"/>
    </source>
</evidence>
<dbReference type="Gene3D" id="3.20.20.70">
    <property type="entry name" value="Aldolase class I"/>
    <property type="match status" value="1"/>
</dbReference>
<evidence type="ECO:0000259" key="13">
    <source>
        <dbReference type="Pfam" id="PF17801"/>
    </source>
</evidence>
<dbReference type="InterPro" id="IPR002241">
    <property type="entry name" value="Glyco_hydro_27"/>
</dbReference>
<reference evidence="14 15" key="1">
    <citation type="submission" date="2017-11" db="EMBL/GenBank/DDBJ databases">
        <title>De novo assembly and phasing of dikaryotic genomes from two isolates of Puccinia coronata f. sp. avenae, the causal agent of oat crown rust.</title>
        <authorList>
            <person name="Miller M.E."/>
            <person name="Zhang Y."/>
            <person name="Omidvar V."/>
            <person name="Sperschneider J."/>
            <person name="Schwessinger B."/>
            <person name="Raley C."/>
            <person name="Palmer J.M."/>
            <person name="Garnica D."/>
            <person name="Upadhyaya N."/>
            <person name="Rathjen J."/>
            <person name="Taylor J.M."/>
            <person name="Park R.F."/>
            <person name="Dodds P.N."/>
            <person name="Hirsch C.D."/>
            <person name="Kianian S.F."/>
            <person name="Figueroa M."/>
        </authorList>
    </citation>
    <scope>NUCLEOTIDE SEQUENCE [LARGE SCALE GENOMIC DNA]</scope>
    <source>
        <strain evidence="14">12SD80</strain>
    </source>
</reference>
<dbReference type="GO" id="GO:0005995">
    <property type="term" value="P:melibiose catabolic process"/>
    <property type="evidence" value="ECO:0007669"/>
    <property type="project" value="UniProtKB-ARBA"/>
</dbReference>
<dbReference type="SUPFAM" id="SSF51445">
    <property type="entry name" value="(Trans)glycosidases"/>
    <property type="match status" value="1"/>
</dbReference>
<feature type="domain" description="Alpha galactosidase C-terminal" evidence="13">
    <location>
        <begin position="337"/>
        <end position="440"/>
    </location>
</feature>
<feature type="chain" id="PRO_5014626520" description="Alpha-galactosidase" evidence="12">
    <location>
        <begin position="21"/>
        <end position="504"/>
    </location>
</feature>
<evidence type="ECO:0000256" key="4">
    <source>
        <dbReference type="ARBA" id="ARBA00012755"/>
    </source>
</evidence>
<dbReference type="SUPFAM" id="SSF51011">
    <property type="entry name" value="Glycosyl hydrolase domain"/>
    <property type="match status" value="1"/>
</dbReference>
<evidence type="ECO:0000256" key="12">
    <source>
        <dbReference type="SAM" id="SignalP"/>
    </source>
</evidence>
<keyword evidence="7 11" id="KW-0378">Hydrolase</keyword>
<dbReference type="InterPro" id="IPR006215">
    <property type="entry name" value="Glyco_hydro_melibiase"/>
</dbReference>
<dbReference type="InterPro" id="IPR013780">
    <property type="entry name" value="Glyco_hydro_b"/>
</dbReference>
<dbReference type="PRINTS" id="PR00748">
    <property type="entry name" value="MELIBIASE"/>
</dbReference>
<evidence type="ECO:0000256" key="9">
    <source>
        <dbReference type="ARBA" id="ARBA00023180"/>
    </source>
</evidence>
<dbReference type="EMBL" id="PGCI01000100">
    <property type="protein sequence ID" value="PLW40563.1"/>
    <property type="molecule type" value="Genomic_DNA"/>
</dbReference>
<accession>A0A2N5US34</accession>
<dbReference type="InterPro" id="IPR017853">
    <property type="entry name" value="GH"/>
</dbReference>
<comment type="caution">
    <text evidence="14">The sequence shown here is derived from an EMBL/GenBank/DDBJ whole genome shotgun (WGS) entry which is preliminary data.</text>
</comment>
<dbReference type="PANTHER" id="PTHR11452:SF75">
    <property type="entry name" value="ALPHA-GALACTOSIDASE MEL1"/>
    <property type="match status" value="1"/>
</dbReference>
<dbReference type="GO" id="GO:0005576">
    <property type="term" value="C:extracellular region"/>
    <property type="evidence" value="ECO:0007669"/>
    <property type="project" value="UniProtKB-SubCell"/>
</dbReference>
<keyword evidence="5" id="KW-0964">Secreted</keyword>
<keyword evidence="6 12" id="KW-0732">Signal</keyword>
<dbReference type="GO" id="GO:0004557">
    <property type="term" value="F:alpha-galactosidase activity"/>
    <property type="evidence" value="ECO:0007669"/>
    <property type="project" value="UniProtKB-EC"/>
</dbReference>
<dbReference type="Proteomes" id="UP000235392">
    <property type="component" value="Unassembled WGS sequence"/>
</dbReference>
<comment type="subcellular location">
    <subcellularLocation>
        <location evidence="2">Secreted</location>
    </subcellularLocation>
</comment>
<keyword evidence="10 11" id="KW-0326">Glycosidase</keyword>
<dbReference type="Gene3D" id="2.60.40.1180">
    <property type="entry name" value="Golgi alpha-mannosidase II"/>
    <property type="match status" value="1"/>
</dbReference>
<keyword evidence="8 11" id="KW-1015">Disulfide bond</keyword>
<gene>
    <name evidence="14" type="ORF">PCASD_07774</name>
</gene>
<dbReference type="EC" id="3.2.1.22" evidence="4 11"/>
<dbReference type="PANTHER" id="PTHR11452">
    <property type="entry name" value="ALPHA-GALACTOSIDASE/ALPHA-N-ACETYLGALACTOSAMINIDASE"/>
    <property type="match status" value="1"/>
</dbReference>
<comment type="catalytic activity">
    <reaction evidence="1 11">
        <text>Hydrolysis of terminal, non-reducing alpha-D-galactose residues in alpha-D-galactosides, including galactose oligosaccharides, galactomannans and galactolipids.</text>
        <dbReference type="EC" id="3.2.1.22"/>
    </reaction>
</comment>
<feature type="signal peptide" evidence="12">
    <location>
        <begin position="1"/>
        <end position="20"/>
    </location>
</feature>
<evidence type="ECO:0000313" key="14">
    <source>
        <dbReference type="EMBL" id="PLW40563.1"/>
    </source>
</evidence>
<evidence type="ECO:0000256" key="3">
    <source>
        <dbReference type="ARBA" id="ARBA00009743"/>
    </source>
</evidence>
<evidence type="ECO:0000313" key="15">
    <source>
        <dbReference type="Proteomes" id="UP000235392"/>
    </source>
</evidence>
<organism evidence="14 15">
    <name type="scientific">Puccinia coronata f. sp. avenae</name>
    <dbReference type="NCBI Taxonomy" id="200324"/>
    <lineage>
        <taxon>Eukaryota</taxon>
        <taxon>Fungi</taxon>
        <taxon>Dikarya</taxon>
        <taxon>Basidiomycota</taxon>
        <taxon>Pucciniomycotina</taxon>
        <taxon>Pucciniomycetes</taxon>
        <taxon>Pucciniales</taxon>
        <taxon>Pucciniaceae</taxon>
        <taxon>Puccinia</taxon>
    </lineage>
</organism>
<protein>
    <recommendedName>
        <fullName evidence="4 11">Alpha-galactosidase</fullName>
        <ecNumber evidence="4 11">3.2.1.22</ecNumber>
    </recommendedName>
    <alternativeName>
        <fullName evidence="11">Melibiase</fullName>
    </alternativeName>
</protein>
<evidence type="ECO:0000256" key="5">
    <source>
        <dbReference type="ARBA" id="ARBA00022525"/>
    </source>
</evidence>
<dbReference type="Pfam" id="PF16499">
    <property type="entry name" value="Melibiase_2"/>
    <property type="match status" value="1"/>
</dbReference>
<dbReference type="Pfam" id="PF17801">
    <property type="entry name" value="Melibiase_C"/>
    <property type="match status" value="1"/>
</dbReference>
<dbReference type="InterPro" id="IPR041233">
    <property type="entry name" value="Melibiase_C"/>
</dbReference>
<comment type="similarity">
    <text evidence="3 11">Belongs to the glycosyl hydrolase 27 family.</text>
</comment>
<sequence>MTHNYKAILLAHLALTGVFAHDNGLAITPPMGWNTWNKFGCNINEEIILSAAKAIKAEGLDKLGYTYINIDDCWQAPHRGPNNEPLAHPEKFPNGIKHLSDQIHELGLKLGIYSDAGTYTCGQKFGSLGYETNDAQAYAEWGVDYLKYDNCYNEGLSGTPAISADRYRKMRDALNSTGRPIVYSLCQWGEDQVWNWGATIANSWRMSGDIYDNFDRPDDRCPCPDSSAPCSLAGFHCSAMNILEKAAGLGQKAGAGGWNDLDMLEVGNGGMSYDEYVTHFSMWALVKSPLILGNDVTKMSAETKSIISNKQVIDINQDSAHSAGYRVWKKSGPNGREGNLQLWKSYLSDGAFALAFVNASPHQIGRYALSLSEFFIDEGRWPMTRTWAVQDLWNSTSPITIRQVQNSHNYQIPMTMAADYKDLQLILNNIPPHGVKLLKLTEQQPDRLFGGSFDSFEVLSDLLMYTIVLSYLVCILKVDLFFQLLFSSKNKCCLGTRSNQPISI</sequence>